<feature type="region of interest" description="Disordered" evidence="3">
    <location>
        <begin position="289"/>
        <end position="319"/>
    </location>
</feature>
<dbReference type="InterPro" id="IPR034913">
    <property type="entry name" value="mS27/PTCD2"/>
</dbReference>
<dbReference type="GO" id="GO:0000049">
    <property type="term" value="F:tRNA binding"/>
    <property type="evidence" value="ECO:0007669"/>
    <property type="project" value="UniProtKB-KW"/>
</dbReference>
<feature type="coiled-coil region" evidence="2">
    <location>
        <begin position="364"/>
        <end position="411"/>
    </location>
</feature>
<proteinExistence type="predicted"/>
<name>A0A4W3HLW7_CALMI</name>
<reference evidence="5" key="1">
    <citation type="journal article" date="2006" name="Science">
        <title>Ancient noncoding elements conserved in the human genome.</title>
        <authorList>
            <person name="Venkatesh B."/>
            <person name="Kirkness E.F."/>
            <person name="Loh Y.H."/>
            <person name="Halpern A.L."/>
            <person name="Lee A.P."/>
            <person name="Johnson J."/>
            <person name="Dandona N."/>
            <person name="Viswanathan L.D."/>
            <person name="Tay A."/>
            <person name="Venter J.C."/>
            <person name="Strausberg R.L."/>
            <person name="Brenner S."/>
        </authorList>
    </citation>
    <scope>NUCLEOTIDE SEQUENCE [LARGE SCALE GENOMIC DNA]</scope>
</reference>
<dbReference type="InParanoid" id="A0A4W3HLW7"/>
<dbReference type="PANTHER" id="PTHR21393">
    <property type="entry name" value="MITOCHONDRIAL 28S RIBOSOMAL PROTEIN S27"/>
    <property type="match status" value="1"/>
</dbReference>
<evidence type="ECO:0000256" key="2">
    <source>
        <dbReference type="SAM" id="Coils"/>
    </source>
</evidence>
<evidence type="ECO:0000313" key="5">
    <source>
        <dbReference type="Proteomes" id="UP000314986"/>
    </source>
</evidence>
<dbReference type="OMA" id="REDIDHA"/>
<keyword evidence="5" id="KW-1185">Reference proteome</keyword>
<protein>
    <submittedName>
        <fullName evidence="4">Mitochondrial ribosomal protein S27</fullName>
    </submittedName>
</protein>
<dbReference type="Ensembl" id="ENSCMIT00000018472.1">
    <property type="protein sequence ID" value="ENSCMIP00000018128.1"/>
    <property type="gene ID" value="ENSCMIG00000008562.1"/>
</dbReference>
<evidence type="ECO:0000256" key="1">
    <source>
        <dbReference type="ARBA" id="ARBA00004173"/>
    </source>
</evidence>
<dbReference type="GO" id="GO:0005763">
    <property type="term" value="C:mitochondrial small ribosomal subunit"/>
    <property type="evidence" value="ECO:0007669"/>
    <property type="project" value="UniProtKB-ARBA"/>
</dbReference>
<dbReference type="STRING" id="7868.ENSCMIP00000018128"/>
<accession>A0A4W3HLW7</accession>
<dbReference type="PANTHER" id="PTHR21393:SF0">
    <property type="entry name" value="SMALL RIBOSOMAL SUBUNIT PROTEIN MS27"/>
    <property type="match status" value="1"/>
</dbReference>
<evidence type="ECO:0000256" key="3">
    <source>
        <dbReference type="SAM" id="MobiDB-lite"/>
    </source>
</evidence>
<reference evidence="5" key="3">
    <citation type="journal article" date="2014" name="Nature">
        <title>Elephant shark genome provides unique insights into gnathostome evolution.</title>
        <authorList>
            <consortium name="International Elephant Shark Genome Sequencing Consortium"/>
            <person name="Venkatesh B."/>
            <person name="Lee A.P."/>
            <person name="Ravi V."/>
            <person name="Maurya A.K."/>
            <person name="Lian M.M."/>
            <person name="Swann J.B."/>
            <person name="Ohta Y."/>
            <person name="Flajnik M.F."/>
            <person name="Sutoh Y."/>
            <person name="Kasahara M."/>
            <person name="Hoon S."/>
            <person name="Gangu V."/>
            <person name="Roy S.W."/>
            <person name="Irimia M."/>
            <person name="Korzh V."/>
            <person name="Kondrychyn I."/>
            <person name="Lim Z.W."/>
            <person name="Tay B.H."/>
            <person name="Tohari S."/>
            <person name="Kong K.W."/>
            <person name="Ho S."/>
            <person name="Lorente-Galdos B."/>
            <person name="Quilez J."/>
            <person name="Marques-Bonet T."/>
            <person name="Raney B.J."/>
            <person name="Ingham P.W."/>
            <person name="Tay A."/>
            <person name="Hillier L.W."/>
            <person name="Minx P."/>
            <person name="Boehm T."/>
            <person name="Wilson R.K."/>
            <person name="Brenner S."/>
            <person name="Warren W.C."/>
        </authorList>
    </citation>
    <scope>NUCLEOTIDE SEQUENCE [LARGE SCALE GENOMIC DNA]</scope>
</reference>
<reference evidence="4" key="5">
    <citation type="submission" date="2025-09" db="UniProtKB">
        <authorList>
            <consortium name="Ensembl"/>
        </authorList>
    </citation>
    <scope>IDENTIFICATION</scope>
</reference>
<dbReference type="GeneTree" id="ENSGT00390000007246"/>
<dbReference type="GO" id="GO:0005743">
    <property type="term" value="C:mitochondrial inner membrane"/>
    <property type="evidence" value="ECO:0007669"/>
    <property type="project" value="UniProtKB-ARBA"/>
</dbReference>
<dbReference type="InterPro" id="IPR019266">
    <property type="entry name" value="Ribosomal_mS27"/>
</dbReference>
<sequence>MKAKLLRCQLCLAKLNSAEQHLTKRCLLSAAYLDTQKWEQRKVDPQNLAELAALMDQTYEKKLPVSSLTISRFVDNISSREEVDQAEYYLYKFRHSPNCFYVRDWTIHSWIRKCLMYGAREKALHTLKNQVQYGMFPDNFTFNLLMDTFIKEDDYNSSLVVVNEIMLQEAFDEPCTQLLSLYVLHKYLQGKPDLKWEDERNLGAALLLVGLTQDNTVGFSSRLLGHVFLGRVELTKGIRAVYTKMPLMWTRGYLNRALNVMEEVVKATNGAKLCKDAVDAMAMVLEMPTSETSESKITNKLQETKQEDAIDDDDDDDDEINEKTKLPDYLKRFKELHAELQSLGKIETESLMTMTEKLITENLLAAESSEIQKFEKKLEEWEEERAALIQREKEIREKVRLEREARQAAKAKR</sequence>
<evidence type="ECO:0000313" key="4">
    <source>
        <dbReference type="Ensembl" id="ENSCMIP00000018128.1"/>
    </source>
</evidence>
<keyword evidence="2" id="KW-0175">Coiled coil</keyword>
<organism evidence="4 5">
    <name type="scientific">Callorhinchus milii</name>
    <name type="common">Ghost shark</name>
    <dbReference type="NCBI Taxonomy" id="7868"/>
    <lineage>
        <taxon>Eukaryota</taxon>
        <taxon>Metazoa</taxon>
        <taxon>Chordata</taxon>
        <taxon>Craniata</taxon>
        <taxon>Vertebrata</taxon>
        <taxon>Chondrichthyes</taxon>
        <taxon>Holocephali</taxon>
        <taxon>Chimaeriformes</taxon>
        <taxon>Callorhinchidae</taxon>
        <taxon>Callorhinchus</taxon>
    </lineage>
</organism>
<reference evidence="4" key="4">
    <citation type="submission" date="2025-08" db="UniProtKB">
        <authorList>
            <consortium name="Ensembl"/>
        </authorList>
    </citation>
    <scope>IDENTIFICATION</scope>
</reference>
<dbReference type="GO" id="GO:0019843">
    <property type="term" value="F:rRNA binding"/>
    <property type="evidence" value="ECO:0007669"/>
    <property type="project" value="UniProtKB-KW"/>
</dbReference>
<feature type="compositionally biased region" description="Acidic residues" evidence="3">
    <location>
        <begin position="309"/>
        <end position="319"/>
    </location>
</feature>
<dbReference type="AlphaFoldDB" id="A0A4W3HLW7"/>
<feature type="compositionally biased region" description="Polar residues" evidence="3">
    <location>
        <begin position="289"/>
        <end position="301"/>
    </location>
</feature>
<comment type="subcellular location">
    <subcellularLocation>
        <location evidence="1">Mitochondrion</location>
    </subcellularLocation>
</comment>
<reference evidence="5" key="2">
    <citation type="journal article" date="2007" name="PLoS Biol.">
        <title>Survey sequencing and comparative analysis of the elephant shark (Callorhinchus milii) genome.</title>
        <authorList>
            <person name="Venkatesh B."/>
            <person name="Kirkness E.F."/>
            <person name="Loh Y.H."/>
            <person name="Halpern A.L."/>
            <person name="Lee A.P."/>
            <person name="Johnson J."/>
            <person name="Dandona N."/>
            <person name="Viswanathan L.D."/>
            <person name="Tay A."/>
            <person name="Venter J.C."/>
            <person name="Strausberg R.L."/>
            <person name="Brenner S."/>
        </authorList>
    </citation>
    <scope>NUCLEOTIDE SEQUENCE [LARGE SCALE GENOMIC DNA]</scope>
</reference>
<dbReference type="Pfam" id="PF10037">
    <property type="entry name" value="MRP-S27"/>
    <property type="match status" value="1"/>
</dbReference>
<dbReference type="GO" id="GO:0006417">
    <property type="term" value="P:regulation of translation"/>
    <property type="evidence" value="ECO:0007669"/>
    <property type="project" value="UniProtKB-KW"/>
</dbReference>
<dbReference type="Proteomes" id="UP000314986">
    <property type="component" value="Unassembled WGS sequence"/>
</dbReference>